<dbReference type="GO" id="GO:0008233">
    <property type="term" value="F:peptidase activity"/>
    <property type="evidence" value="ECO:0007669"/>
    <property type="project" value="InterPro"/>
</dbReference>
<dbReference type="STRING" id="564608.C1MS20"/>
<sequence length="468" mass="50820">MVSSSSSSLPAHRVGDTFRVKGLELTDHFFACPLDHAAPEGEQIEVFAREVVAVDKAPKRAKMPHLLYLQGGPGFEAARPTEIGGWLAHACETHRVILLDQRGTGRSTAVSVASLARRGDVATQAAYASMFRADAIVKDAETIRAILCGRDVKWSVLGQSFGGFCIAHYLSFHSGGLREAFLTGGLPPLVREENAAAATYERLVMAQNEKYYARFPNDARRVKSIVNFVASNPEKSATPNGGRLTPRMVQALGFSALGTAGGMESLHYLLEKAWDVDGDALSYRFLKGCEDVHAFDTNPLYAILHESIYCNGGGPSAWAAEAAIRRRWAGAFDPIEAAAAIDDDATRVLFTGEMIFPHMFDDVAPLRALKPVAEALAAKTDWGVLYDADALNACDVPVACAAYYEDAFVDVELGAATAREIRRVLLHTGSHTTPVWTTSEYMHSGVREDGARILKKLMAMARDEDVLR</sequence>
<dbReference type="OMA" id="TNEYEHN"/>
<dbReference type="Pfam" id="PF00561">
    <property type="entry name" value="Abhydrolase_1"/>
    <property type="match status" value="1"/>
</dbReference>
<dbReference type="Gene3D" id="3.40.50.1820">
    <property type="entry name" value="alpha/beta hydrolase"/>
    <property type="match status" value="1"/>
</dbReference>
<feature type="domain" description="AB hydrolase-1" evidence="3">
    <location>
        <begin position="64"/>
        <end position="217"/>
    </location>
</feature>
<dbReference type="KEGG" id="mpp:MICPUCDRAFT_33654"/>
<evidence type="ECO:0000256" key="1">
    <source>
        <dbReference type="ARBA" id="ARBA00010088"/>
    </source>
</evidence>
<reference evidence="4 5" key="1">
    <citation type="journal article" date="2009" name="Science">
        <title>Green evolution and dynamic adaptations revealed by genomes of the marine picoeukaryotes Micromonas.</title>
        <authorList>
            <person name="Worden A.Z."/>
            <person name="Lee J.H."/>
            <person name="Mock T."/>
            <person name="Rouze P."/>
            <person name="Simmons M.P."/>
            <person name="Aerts A.L."/>
            <person name="Allen A.E."/>
            <person name="Cuvelier M.L."/>
            <person name="Derelle E."/>
            <person name="Everett M.V."/>
            <person name="Foulon E."/>
            <person name="Grimwood J."/>
            <person name="Gundlach H."/>
            <person name="Henrissat B."/>
            <person name="Napoli C."/>
            <person name="McDonald S.M."/>
            <person name="Parker M.S."/>
            <person name="Rombauts S."/>
            <person name="Salamov A."/>
            <person name="Von Dassow P."/>
            <person name="Badger J.H."/>
            <person name="Coutinho P.M."/>
            <person name="Demir E."/>
            <person name="Dubchak I."/>
            <person name="Gentemann C."/>
            <person name="Eikrem W."/>
            <person name="Gready J.E."/>
            <person name="John U."/>
            <person name="Lanier W."/>
            <person name="Lindquist E.A."/>
            <person name="Lucas S."/>
            <person name="Mayer K.F."/>
            <person name="Moreau H."/>
            <person name="Not F."/>
            <person name="Otillar R."/>
            <person name="Panaud O."/>
            <person name="Pangilinan J."/>
            <person name="Paulsen I."/>
            <person name="Piegu B."/>
            <person name="Poliakov A."/>
            <person name="Robbens S."/>
            <person name="Schmutz J."/>
            <person name="Toulza E."/>
            <person name="Wyss T."/>
            <person name="Zelensky A."/>
            <person name="Zhou K."/>
            <person name="Armbrust E.V."/>
            <person name="Bhattacharya D."/>
            <person name="Goodenough U.W."/>
            <person name="Van de Peer Y."/>
            <person name="Grigoriev I.V."/>
        </authorList>
    </citation>
    <scope>NUCLEOTIDE SEQUENCE [LARGE SCALE GENOMIC DNA]</scope>
    <source>
        <strain evidence="4 5">CCMP1545</strain>
    </source>
</reference>
<gene>
    <name evidence="4" type="ORF">MICPUCDRAFT_33654</name>
</gene>
<evidence type="ECO:0000256" key="2">
    <source>
        <dbReference type="ARBA" id="ARBA00022801"/>
    </source>
</evidence>
<dbReference type="GO" id="GO:0006508">
    <property type="term" value="P:proteolysis"/>
    <property type="evidence" value="ECO:0007669"/>
    <property type="project" value="InterPro"/>
</dbReference>
<dbReference type="PRINTS" id="PR00793">
    <property type="entry name" value="PROAMNOPTASE"/>
</dbReference>
<keyword evidence="5" id="KW-1185">Reference proteome</keyword>
<evidence type="ECO:0000259" key="3">
    <source>
        <dbReference type="Pfam" id="PF00561"/>
    </source>
</evidence>
<evidence type="ECO:0000313" key="4">
    <source>
        <dbReference type="EMBL" id="EEH57425.1"/>
    </source>
</evidence>
<dbReference type="Proteomes" id="UP000001876">
    <property type="component" value="Unassembled WGS sequence"/>
</dbReference>
<proteinExistence type="inferred from homology"/>
<dbReference type="PANTHER" id="PTHR43248">
    <property type="entry name" value="2-SUCCINYL-6-HYDROXY-2,4-CYCLOHEXADIENE-1-CARBOXYLATE SYNTHASE"/>
    <property type="match status" value="1"/>
</dbReference>
<evidence type="ECO:0000313" key="5">
    <source>
        <dbReference type="Proteomes" id="UP000001876"/>
    </source>
</evidence>
<dbReference type="RefSeq" id="XP_003058970.1">
    <property type="nucleotide sequence ID" value="XM_003058924.1"/>
</dbReference>
<accession>C1MS20</accession>
<organism evidence="5">
    <name type="scientific">Micromonas pusilla (strain CCMP1545)</name>
    <name type="common">Picoplanktonic green alga</name>
    <dbReference type="NCBI Taxonomy" id="564608"/>
    <lineage>
        <taxon>Eukaryota</taxon>
        <taxon>Viridiplantae</taxon>
        <taxon>Chlorophyta</taxon>
        <taxon>Mamiellophyceae</taxon>
        <taxon>Mamiellales</taxon>
        <taxon>Mamiellaceae</taxon>
        <taxon>Micromonas</taxon>
    </lineage>
</organism>
<dbReference type="OrthoDB" id="1898734at2759"/>
<dbReference type="GeneID" id="9684049"/>
<dbReference type="InterPro" id="IPR051601">
    <property type="entry name" value="Serine_prot/Carboxylest_S33"/>
</dbReference>
<protein>
    <submittedName>
        <fullName evidence="4">Predicted protein</fullName>
    </submittedName>
</protein>
<dbReference type="AlphaFoldDB" id="C1MS20"/>
<dbReference type="EMBL" id="GG663739">
    <property type="protein sequence ID" value="EEH57425.1"/>
    <property type="molecule type" value="Genomic_DNA"/>
</dbReference>
<dbReference type="eggNOG" id="ENOG502QSNW">
    <property type="taxonomic scope" value="Eukaryota"/>
</dbReference>
<dbReference type="ESTHER" id="micpc-c1ms20">
    <property type="family name" value="Proline_iminopeptidase"/>
</dbReference>
<keyword evidence="2" id="KW-0378">Hydrolase</keyword>
<dbReference type="InterPro" id="IPR000073">
    <property type="entry name" value="AB_hydrolase_1"/>
</dbReference>
<dbReference type="InterPro" id="IPR002410">
    <property type="entry name" value="Peptidase_S33"/>
</dbReference>
<dbReference type="InterPro" id="IPR029058">
    <property type="entry name" value="AB_hydrolase_fold"/>
</dbReference>
<name>C1MS20_MICPC</name>
<comment type="similarity">
    <text evidence="1">Belongs to the peptidase S33 family.</text>
</comment>
<dbReference type="PANTHER" id="PTHR43248:SF2">
    <property type="entry name" value="PROLYL AMINOPEPTIDASE"/>
    <property type="match status" value="1"/>
</dbReference>
<dbReference type="SUPFAM" id="SSF53474">
    <property type="entry name" value="alpha/beta-Hydrolases"/>
    <property type="match status" value="1"/>
</dbReference>